<dbReference type="Proteomes" id="UP000076532">
    <property type="component" value="Unassembled WGS sequence"/>
</dbReference>
<proteinExistence type="predicted"/>
<keyword evidence="2" id="KW-1185">Reference proteome</keyword>
<name>A0A166D3E9_9AGAM</name>
<accession>A0A166D3E9</accession>
<protein>
    <submittedName>
        <fullName evidence="1">Uncharacterized protein</fullName>
    </submittedName>
</protein>
<evidence type="ECO:0000313" key="1">
    <source>
        <dbReference type="EMBL" id="KZP14272.1"/>
    </source>
</evidence>
<dbReference type="EMBL" id="KV417620">
    <property type="protein sequence ID" value="KZP14272.1"/>
    <property type="molecule type" value="Genomic_DNA"/>
</dbReference>
<evidence type="ECO:0000313" key="2">
    <source>
        <dbReference type="Proteomes" id="UP000076532"/>
    </source>
</evidence>
<sequence length="152" mass="16779">MLPTQELVDQGNGPQQVTFALFLHVQASLPVNNFISTTMRAYLFHSPISAHPPFASFLLYATLSYTPSMVSRKTSSTQYPSDSHPPNQALTLLVGRVVWEMCREQVGKRNMMHREESRSGLNCICCIGDQVELELGDDGLVYVAGSMLRSGG</sequence>
<organism evidence="1 2">
    <name type="scientific">Athelia psychrophila</name>
    <dbReference type="NCBI Taxonomy" id="1759441"/>
    <lineage>
        <taxon>Eukaryota</taxon>
        <taxon>Fungi</taxon>
        <taxon>Dikarya</taxon>
        <taxon>Basidiomycota</taxon>
        <taxon>Agaricomycotina</taxon>
        <taxon>Agaricomycetes</taxon>
        <taxon>Agaricomycetidae</taxon>
        <taxon>Atheliales</taxon>
        <taxon>Atheliaceae</taxon>
        <taxon>Athelia</taxon>
    </lineage>
</organism>
<reference evidence="1 2" key="1">
    <citation type="journal article" date="2016" name="Mol. Biol. Evol.">
        <title>Comparative Genomics of Early-Diverging Mushroom-Forming Fungi Provides Insights into the Origins of Lignocellulose Decay Capabilities.</title>
        <authorList>
            <person name="Nagy L.G."/>
            <person name="Riley R."/>
            <person name="Tritt A."/>
            <person name="Adam C."/>
            <person name="Daum C."/>
            <person name="Floudas D."/>
            <person name="Sun H."/>
            <person name="Yadav J.S."/>
            <person name="Pangilinan J."/>
            <person name="Larsson K.H."/>
            <person name="Matsuura K."/>
            <person name="Barry K."/>
            <person name="Labutti K."/>
            <person name="Kuo R."/>
            <person name="Ohm R.A."/>
            <person name="Bhattacharya S.S."/>
            <person name="Shirouzu T."/>
            <person name="Yoshinaga Y."/>
            <person name="Martin F.M."/>
            <person name="Grigoriev I.V."/>
            <person name="Hibbett D.S."/>
        </authorList>
    </citation>
    <scope>NUCLEOTIDE SEQUENCE [LARGE SCALE GENOMIC DNA]</scope>
    <source>
        <strain evidence="1 2">CBS 109695</strain>
    </source>
</reference>
<gene>
    <name evidence="1" type="ORF">FIBSPDRAFT_115395</name>
</gene>
<dbReference type="AlphaFoldDB" id="A0A166D3E9"/>